<keyword evidence="5" id="KW-1185">Reference proteome</keyword>
<evidence type="ECO:0000313" key="4">
    <source>
        <dbReference type="EMBL" id="KAJ3051479.1"/>
    </source>
</evidence>
<evidence type="ECO:0000256" key="2">
    <source>
        <dbReference type="SAM" id="MobiDB-lite"/>
    </source>
</evidence>
<evidence type="ECO:0000259" key="3">
    <source>
        <dbReference type="PROSITE" id="PS50089"/>
    </source>
</evidence>
<keyword evidence="1" id="KW-0862">Zinc</keyword>
<evidence type="ECO:0000256" key="1">
    <source>
        <dbReference type="PROSITE-ProRule" id="PRU00175"/>
    </source>
</evidence>
<feature type="compositionally biased region" description="Polar residues" evidence="2">
    <location>
        <begin position="209"/>
        <end position="219"/>
    </location>
</feature>
<evidence type="ECO:0000313" key="5">
    <source>
        <dbReference type="Proteomes" id="UP001212841"/>
    </source>
</evidence>
<gene>
    <name evidence="4" type="ORF">HK097_007506</name>
</gene>
<feature type="region of interest" description="Disordered" evidence="2">
    <location>
        <begin position="535"/>
        <end position="628"/>
    </location>
</feature>
<keyword evidence="1" id="KW-0479">Metal-binding</keyword>
<dbReference type="InterPro" id="IPR001841">
    <property type="entry name" value="Znf_RING"/>
</dbReference>
<keyword evidence="1" id="KW-0863">Zinc-finger</keyword>
<accession>A0AAD5SBN4</accession>
<dbReference type="PANTHER" id="PTHR23327">
    <property type="entry name" value="RING FINGER PROTEIN 127"/>
    <property type="match status" value="1"/>
</dbReference>
<dbReference type="GO" id="GO:0008270">
    <property type="term" value="F:zinc ion binding"/>
    <property type="evidence" value="ECO:0007669"/>
    <property type="project" value="UniProtKB-KW"/>
</dbReference>
<feature type="compositionally biased region" description="Polar residues" evidence="2">
    <location>
        <begin position="605"/>
        <end position="616"/>
    </location>
</feature>
<organism evidence="4 5">
    <name type="scientific">Rhizophlyctis rosea</name>
    <dbReference type="NCBI Taxonomy" id="64517"/>
    <lineage>
        <taxon>Eukaryota</taxon>
        <taxon>Fungi</taxon>
        <taxon>Fungi incertae sedis</taxon>
        <taxon>Chytridiomycota</taxon>
        <taxon>Chytridiomycota incertae sedis</taxon>
        <taxon>Chytridiomycetes</taxon>
        <taxon>Rhizophlyctidales</taxon>
        <taxon>Rhizophlyctidaceae</taxon>
        <taxon>Rhizophlyctis</taxon>
    </lineage>
</organism>
<name>A0AAD5SBN4_9FUNG</name>
<sequence length="628" mass="68763">MAVDRPFSLGTSTVDDQFKAVVKRHGREVRYAPHTSSKSYMSKPVVDFSCNDDGAHVRSAGKNSDEGSMRGGAGKVIDGDGRLSAVNSEPVLGKLRGTKRNFDSGMGSAVSLRGMRRRGKRRRVSKRKSSGSESGSGGGSSSKSDSDAEATSLEETDQLGTTSQFAPSALNWMENFLGELSRGASGPTMSSVEVASLGLERLNEVRIPSTAQDATQSASGEDPSERSNSPSFMDGTAIRMTAAHTFSPRVDSLPPRPKEEHTEDHTCPLCLQLLIRPITTPCGHSSCLNCFKELFNSSEVILAVQRVREGWVMDDYMKQCPQCRKGVTMRQSRTVDMVLDRHIQESYPITNAKRLSELANEGSQPARYFTKKVYLGNIVRTLASPSVEVGEKRRLQFFVQMAGLEDEEDETLRVPPYIIQMGEDIEKVRLRIVLKTEWNLTSVRGSNSYFADLRVAEVTWFVQLVDGGGVHELELGLERNVEEAMGIEKHCSVPEHLQEIVARQAQERARQLAIAHEELERLEVVVDDGPETVRVGSHDGLMEDDFAAPNSDIDSDRFNISEDEPMSEGGRSESPVEEDEELEGVIGEDATGNVRGATGMATAPETPTSATNTVTSPPILPPLLLIRD</sequence>
<reference evidence="4" key="1">
    <citation type="submission" date="2020-05" db="EMBL/GenBank/DDBJ databases">
        <title>Phylogenomic resolution of chytrid fungi.</title>
        <authorList>
            <person name="Stajich J.E."/>
            <person name="Amses K."/>
            <person name="Simmons R."/>
            <person name="Seto K."/>
            <person name="Myers J."/>
            <person name="Bonds A."/>
            <person name="Quandt C.A."/>
            <person name="Barry K."/>
            <person name="Liu P."/>
            <person name="Grigoriev I."/>
            <person name="Longcore J.E."/>
            <person name="James T.Y."/>
        </authorList>
    </citation>
    <scope>NUCLEOTIDE SEQUENCE</scope>
    <source>
        <strain evidence="4">JEL0318</strain>
    </source>
</reference>
<feature type="compositionally biased region" description="Basic residues" evidence="2">
    <location>
        <begin position="114"/>
        <end position="129"/>
    </location>
</feature>
<dbReference type="Proteomes" id="UP001212841">
    <property type="component" value="Unassembled WGS sequence"/>
</dbReference>
<dbReference type="InterPro" id="IPR013083">
    <property type="entry name" value="Znf_RING/FYVE/PHD"/>
</dbReference>
<feature type="domain" description="RING-type" evidence="3">
    <location>
        <begin position="267"/>
        <end position="324"/>
    </location>
</feature>
<feature type="region of interest" description="Disordered" evidence="2">
    <location>
        <begin position="206"/>
        <end position="233"/>
    </location>
</feature>
<dbReference type="SMART" id="SM00184">
    <property type="entry name" value="RING"/>
    <property type="match status" value="1"/>
</dbReference>
<dbReference type="SUPFAM" id="SSF57850">
    <property type="entry name" value="RING/U-box"/>
    <property type="match status" value="1"/>
</dbReference>
<dbReference type="AlphaFoldDB" id="A0AAD5SBN4"/>
<dbReference type="Gene3D" id="3.30.40.10">
    <property type="entry name" value="Zinc/RING finger domain, C3HC4 (zinc finger)"/>
    <property type="match status" value="1"/>
</dbReference>
<feature type="region of interest" description="Disordered" evidence="2">
    <location>
        <begin position="95"/>
        <end position="164"/>
    </location>
</feature>
<proteinExistence type="predicted"/>
<dbReference type="PROSITE" id="PS50089">
    <property type="entry name" value="ZF_RING_2"/>
    <property type="match status" value="1"/>
</dbReference>
<dbReference type="Pfam" id="PF15227">
    <property type="entry name" value="zf-C3HC4_4"/>
    <property type="match status" value="1"/>
</dbReference>
<feature type="region of interest" description="Disordered" evidence="2">
    <location>
        <begin position="54"/>
        <end position="83"/>
    </location>
</feature>
<protein>
    <recommendedName>
        <fullName evidence="3">RING-type domain-containing protein</fullName>
    </recommendedName>
</protein>
<dbReference type="EMBL" id="JADGJD010000391">
    <property type="protein sequence ID" value="KAJ3051479.1"/>
    <property type="molecule type" value="Genomic_DNA"/>
</dbReference>
<comment type="caution">
    <text evidence="4">The sequence shown here is derived from an EMBL/GenBank/DDBJ whole genome shotgun (WGS) entry which is preliminary data.</text>
</comment>